<name>A0A4Y3PA70_BREPA</name>
<dbReference type="STRING" id="54914.AV540_12875"/>
<evidence type="ECO:0000313" key="2">
    <source>
        <dbReference type="Proteomes" id="UP000316882"/>
    </source>
</evidence>
<comment type="caution">
    <text evidence="1">The sequence shown here is derived from an EMBL/GenBank/DDBJ whole genome shotgun (WGS) entry which is preliminary data.</text>
</comment>
<dbReference type="Proteomes" id="UP000316882">
    <property type="component" value="Unassembled WGS sequence"/>
</dbReference>
<dbReference type="RefSeq" id="WP_122962729.1">
    <property type="nucleotide sequence ID" value="NZ_BJMH01000001.1"/>
</dbReference>
<dbReference type="GeneID" id="87614905"/>
<dbReference type="AlphaFoldDB" id="A0A4Y3PA70"/>
<keyword evidence="2" id="KW-1185">Reference proteome</keyword>
<dbReference type="EMBL" id="BJMH01000001">
    <property type="protein sequence ID" value="GEB30424.1"/>
    <property type="molecule type" value="Genomic_DNA"/>
</dbReference>
<sequence length="139" mass="15589">MRLAVTVKSIGKRKNALSRIPVELLPSPRTLRELIAGLVEWNIRGLLEKQQQVALVPYLTAEEVQEQAEIGKVGFGAVYNDGVPDVQQAVDTAILAFEDGLYRVFVCEREIEALDEPLALKEDDEIVLIRFTMLAGRLW</sequence>
<evidence type="ECO:0000313" key="1">
    <source>
        <dbReference type="EMBL" id="GEB30424.1"/>
    </source>
</evidence>
<accession>A0A4Y3PA70</accession>
<proteinExistence type="predicted"/>
<reference evidence="1 2" key="1">
    <citation type="submission" date="2019-06" db="EMBL/GenBank/DDBJ databases">
        <title>Whole genome shotgun sequence of Brevibacillus parabrevis NBRC 12334.</title>
        <authorList>
            <person name="Hosoyama A."/>
            <person name="Uohara A."/>
            <person name="Ohji S."/>
            <person name="Ichikawa N."/>
        </authorList>
    </citation>
    <scope>NUCLEOTIDE SEQUENCE [LARGE SCALE GENOMIC DNA]</scope>
    <source>
        <strain evidence="1 2">NBRC 12334</strain>
    </source>
</reference>
<protein>
    <submittedName>
        <fullName evidence="1">Uncharacterized protein</fullName>
    </submittedName>
</protein>
<organism evidence="1 2">
    <name type="scientific">Brevibacillus parabrevis</name>
    <dbReference type="NCBI Taxonomy" id="54914"/>
    <lineage>
        <taxon>Bacteria</taxon>
        <taxon>Bacillati</taxon>
        <taxon>Bacillota</taxon>
        <taxon>Bacilli</taxon>
        <taxon>Bacillales</taxon>
        <taxon>Paenibacillaceae</taxon>
        <taxon>Brevibacillus</taxon>
    </lineage>
</organism>
<gene>
    <name evidence="1" type="ORF">BPA01_00040</name>
</gene>